<gene>
    <name evidence="1" type="ORF">BBK14_33330</name>
</gene>
<evidence type="ECO:0000313" key="2">
    <source>
        <dbReference type="Proteomes" id="UP000179769"/>
    </source>
</evidence>
<proteinExistence type="predicted"/>
<protein>
    <submittedName>
        <fullName evidence="1">Uncharacterized protein</fullName>
    </submittedName>
</protein>
<evidence type="ECO:0000313" key="1">
    <source>
        <dbReference type="EMBL" id="OHV36242.1"/>
    </source>
</evidence>
<organism evidence="1 2">
    <name type="scientific">Parafrankia soli</name>
    <dbReference type="NCBI Taxonomy" id="2599596"/>
    <lineage>
        <taxon>Bacteria</taxon>
        <taxon>Bacillati</taxon>
        <taxon>Actinomycetota</taxon>
        <taxon>Actinomycetes</taxon>
        <taxon>Frankiales</taxon>
        <taxon>Frankiaceae</taxon>
        <taxon>Parafrankia</taxon>
    </lineage>
</organism>
<keyword evidence="2" id="KW-1185">Reference proteome</keyword>
<accession>A0A1S1QT62</accession>
<dbReference type="OrthoDB" id="9932355at2"/>
<comment type="caution">
    <text evidence="1">The sequence shown here is derived from an EMBL/GenBank/DDBJ whole genome shotgun (WGS) entry which is preliminary data.</text>
</comment>
<dbReference type="AlphaFoldDB" id="A0A1S1QT62"/>
<name>A0A1S1QT62_9ACTN</name>
<reference evidence="2" key="1">
    <citation type="submission" date="2016-07" db="EMBL/GenBank/DDBJ databases">
        <title>Frankia sp. NRRL B-16219 Genome sequencing.</title>
        <authorList>
            <person name="Ghodhbane-Gtari F."/>
            <person name="Swanson E."/>
            <person name="Gueddou A."/>
            <person name="Louati M."/>
            <person name="Nouioui I."/>
            <person name="Hezbri K."/>
            <person name="Abebe-Akele F."/>
            <person name="Simpson S."/>
            <person name="Morris K."/>
            <person name="Thomas K."/>
            <person name="Gtari M."/>
            <person name="Tisa L.S."/>
        </authorList>
    </citation>
    <scope>NUCLEOTIDE SEQUENCE [LARGE SCALE GENOMIC DNA]</scope>
    <source>
        <strain evidence="2">NRRL B-16219</strain>
    </source>
</reference>
<dbReference type="EMBL" id="MAXA01000120">
    <property type="protein sequence ID" value="OHV36242.1"/>
    <property type="molecule type" value="Genomic_DNA"/>
</dbReference>
<dbReference type="RefSeq" id="WP_071062017.1">
    <property type="nucleotide sequence ID" value="NZ_MAXA01000120.1"/>
</dbReference>
<dbReference type="Proteomes" id="UP000179769">
    <property type="component" value="Unassembled WGS sequence"/>
</dbReference>
<sequence length="153" mass="15906">MTLLVGAGGAIAVIAVAVAVVIAAARRRAEAHLLASRHAVQLIPTSTFDPDMADVLQATALLAAVRPAVSSAPRRAAPLRVRFVSRPGGRIAMEITVPANARSLIEQGSYRNVEHRRVPYGTPAGAPLGDQVDPGAIRLWEASDSEEDTAAGS</sequence>